<dbReference type="InterPro" id="IPR029068">
    <property type="entry name" value="Glyas_Bleomycin-R_OHBP_Dase"/>
</dbReference>
<dbReference type="PANTHER" id="PTHR33993:SF14">
    <property type="entry name" value="GB|AAF24581.1"/>
    <property type="match status" value="1"/>
</dbReference>
<feature type="domain" description="VOC" evidence="1">
    <location>
        <begin position="137"/>
        <end position="253"/>
    </location>
</feature>
<dbReference type="AlphaFoldDB" id="A0A7Y7IXA5"/>
<dbReference type="PANTHER" id="PTHR33993">
    <property type="entry name" value="GLYOXALASE-RELATED"/>
    <property type="match status" value="1"/>
</dbReference>
<dbReference type="InterPro" id="IPR037523">
    <property type="entry name" value="VOC_core"/>
</dbReference>
<feature type="domain" description="VOC" evidence="1">
    <location>
        <begin position="7"/>
        <end position="124"/>
    </location>
</feature>
<dbReference type="SUPFAM" id="SSF54593">
    <property type="entry name" value="Glyoxalase/Bleomycin resistance protein/Dihydroxybiphenyl dioxygenase"/>
    <property type="match status" value="2"/>
</dbReference>
<evidence type="ECO:0000313" key="2">
    <source>
        <dbReference type="EMBL" id="NVN11536.1"/>
    </source>
</evidence>
<name>A0A7Y7IXA5_9PROT</name>
<comment type="caution">
    <text evidence="2">The sequence shown here is derived from an EMBL/GenBank/DDBJ whole genome shotgun (WGS) entry which is preliminary data.</text>
</comment>
<proteinExistence type="predicted"/>
<dbReference type="InterPro" id="IPR052164">
    <property type="entry name" value="Anthracycline_SecMetBiosynth"/>
</dbReference>
<dbReference type="EMBL" id="JABXXP010000195">
    <property type="protein sequence ID" value="NVN11536.1"/>
    <property type="molecule type" value="Genomic_DNA"/>
</dbReference>
<accession>A0A7Y7IXA5</accession>
<protein>
    <submittedName>
        <fullName evidence="2">VOC family protein</fullName>
    </submittedName>
</protein>
<dbReference type="InterPro" id="IPR004360">
    <property type="entry name" value="Glyas_Fos-R_dOase_dom"/>
</dbReference>
<evidence type="ECO:0000259" key="1">
    <source>
        <dbReference type="PROSITE" id="PS51819"/>
    </source>
</evidence>
<organism evidence="2 3">
    <name type="scientific">Nguyenibacter vanlangensis</name>
    <dbReference type="NCBI Taxonomy" id="1216886"/>
    <lineage>
        <taxon>Bacteria</taxon>
        <taxon>Pseudomonadati</taxon>
        <taxon>Pseudomonadota</taxon>
        <taxon>Alphaproteobacteria</taxon>
        <taxon>Acetobacterales</taxon>
        <taxon>Acetobacteraceae</taxon>
        <taxon>Nguyenibacter</taxon>
    </lineage>
</organism>
<dbReference type="Pfam" id="PF00903">
    <property type="entry name" value="Glyoxalase"/>
    <property type="match status" value="2"/>
</dbReference>
<dbReference type="Gene3D" id="3.10.180.10">
    <property type="entry name" value="2,3-Dihydroxybiphenyl 1,2-Dioxygenase, domain 1"/>
    <property type="match status" value="2"/>
</dbReference>
<dbReference type="Proteomes" id="UP000534870">
    <property type="component" value="Unassembled WGS sequence"/>
</dbReference>
<dbReference type="CDD" id="cd07247">
    <property type="entry name" value="SgaA_N_like"/>
    <property type="match status" value="2"/>
</dbReference>
<reference evidence="2 3" key="1">
    <citation type="submission" date="2020-06" db="EMBL/GenBank/DDBJ databases">
        <title>Description of novel acetic acid bacteria.</title>
        <authorList>
            <person name="Sombolestani A."/>
        </authorList>
    </citation>
    <scope>NUCLEOTIDE SEQUENCE [LARGE SCALE GENOMIC DNA]</scope>
    <source>
        <strain evidence="2 3">LMG 31431</strain>
    </source>
</reference>
<evidence type="ECO:0000313" key="3">
    <source>
        <dbReference type="Proteomes" id="UP000534870"/>
    </source>
</evidence>
<dbReference type="RefSeq" id="WP_176640240.1">
    <property type="nucleotide sequence ID" value="NZ_JABXXP010000195.1"/>
</dbReference>
<sequence>MSTLRDKFVWYELLTRKSTAAAAFYSSVIGWGVKDAGMPEMNYTLLSAQDVPVAGLMELTQAASDMGARPSWIGYIGVTDVDAVTGAVQAAGGAIYVAPRDIPAVGRFAVVSDPQGAVFALFHGQEESPRPEAAPMAVGHVGWRELSTSDQAGAFTFYAGLFGWTKGEAIDMGPMGVYQIFAIDGVPAGGMMTRTDVAPGWLYYFTVAGIDAAVARVGAGGGQVVHGPQQVPGGSWIVQCVDPQGVPFALVGAVR</sequence>
<gene>
    <name evidence="2" type="ORF">HUK84_10450</name>
</gene>
<dbReference type="PROSITE" id="PS51819">
    <property type="entry name" value="VOC"/>
    <property type="match status" value="2"/>
</dbReference>